<name>A0A1X6Z6G7_9RHOB</name>
<dbReference type="InterPro" id="IPR000847">
    <property type="entry name" value="LysR_HTH_N"/>
</dbReference>
<keyword evidence="2" id="KW-0805">Transcription regulation</keyword>
<dbReference type="GO" id="GO:0043565">
    <property type="term" value="F:sequence-specific DNA binding"/>
    <property type="evidence" value="ECO:0007669"/>
    <property type="project" value="TreeGrafter"/>
</dbReference>
<dbReference type="EMBL" id="FWFP01000005">
    <property type="protein sequence ID" value="SLN41824.1"/>
    <property type="molecule type" value="Genomic_DNA"/>
</dbReference>
<evidence type="ECO:0000256" key="4">
    <source>
        <dbReference type="ARBA" id="ARBA00023163"/>
    </source>
</evidence>
<dbReference type="AlphaFoldDB" id="A0A1X6Z6G7"/>
<evidence type="ECO:0000256" key="2">
    <source>
        <dbReference type="ARBA" id="ARBA00023015"/>
    </source>
</evidence>
<evidence type="ECO:0000313" key="6">
    <source>
        <dbReference type="EMBL" id="SLN41824.1"/>
    </source>
</evidence>
<dbReference type="SUPFAM" id="SSF53850">
    <property type="entry name" value="Periplasmic binding protein-like II"/>
    <property type="match status" value="1"/>
</dbReference>
<dbReference type="PANTHER" id="PTHR30537:SF26">
    <property type="entry name" value="GLYCINE CLEAVAGE SYSTEM TRANSCRIPTIONAL ACTIVATOR"/>
    <property type="match status" value="1"/>
</dbReference>
<dbReference type="GO" id="GO:0006351">
    <property type="term" value="P:DNA-templated transcription"/>
    <property type="evidence" value="ECO:0007669"/>
    <property type="project" value="TreeGrafter"/>
</dbReference>
<dbReference type="InterPro" id="IPR005119">
    <property type="entry name" value="LysR_subst-bd"/>
</dbReference>
<dbReference type="InterPro" id="IPR036390">
    <property type="entry name" value="WH_DNA-bd_sf"/>
</dbReference>
<evidence type="ECO:0000313" key="7">
    <source>
        <dbReference type="Proteomes" id="UP000193778"/>
    </source>
</evidence>
<evidence type="ECO:0000256" key="1">
    <source>
        <dbReference type="ARBA" id="ARBA00009437"/>
    </source>
</evidence>
<evidence type="ECO:0000259" key="5">
    <source>
        <dbReference type="PROSITE" id="PS50931"/>
    </source>
</evidence>
<proteinExistence type="inferred from homology"/>
<dbReference type="FunFam" id="1.10.10.10:FF:000038">
    <property type="entry name" value="Glycine cleavage system transcriptional activator"/>
    <property type="match status" value="1"/>
</dbReference>
<accession>A0A1X6Z6G7</accession>
<dbReference type="PRINTS" id="PR00039">
    <property type="entry name" value="HTHLYSR"/>
</dbReference>
<organism evidence="6 7">
    <name type="scientific">Ruegeria meonggei</name>
    <dbReference type="NCBI Taxonomy" id="1446476"/>
    <lineage>
        <taxon>Bacteria</taxon>
        <taxon>Pseudomonadati</taxon>
        <taxon>Pseudomonadota</taxon>
        <taxon>Alphaproteobacteria</taxon>
        <taxon>Rhodobacterales</taxon>
        <taxon>Roseobacteraceae</taxon>
        <taxon>Ruegeria</taxon>
    </lineage>
</organism>
<keyword evidence="3" id="KW-0238">DNA-binding</keyword>
<dbReference type="Gene3D" id="3.40.190.10">
    <property type="entry name" value="Periplasmic binding protein-like II"/>
    <property type="match status" value="2"/>
</dbReference>
<dbReference type="InterPro" id="IPR058163">
    <property type="entry name" value="LysR-type_TF_proteobact-type"/>
</dbReference>
<dbReference type="SUPFAM" id="SSF46785">
    <property type="entry name" value="Winged helix' DNA-binding domain"/>
    <property type="match status" value="1"/>
</dbReference>
<dbReference type="Proteomes" id="UP000193778">
    <property type="component" value="Unassembled WGS sequence"/>
</dbReference>
<feature type="domain" description="HTH lysR-type" evidence="5">
    <location>
        <begin position="39"/>
        <end position="96"/>
    </location>
</feature>
<dbReference type="PANTHER" id="PTHR30537">
    <property type="entry name" value="HTH-TYPE TRANSCRIPTIONAL REGULATOR"/>
    <property type="match status" value="1"/>
</dbReference>
<sequence>MAGFGKTVTALTRFDQRKNRGYFISWTYGKVMRMQKSLPPLGWLRTFEAAARHLSFTGAARDLNMTQSAVSQQIKSLEGYLGQPLFQRRPRALELTEAGITYLPVVREAFRTLLRGTQAITGAQQHAVQVQSNISFAVNWLAPRLPRFRAEHPDVQLTISTELWEPREMAEGASIEIRYSLRPSDTVRTEVLRTEDYYPVCAPGYDVTLDTLEDQPLFDCSNLLSNWANWAEDQALNWRNPPITYSTTYLVSLSVAMAGGGLCLAHDTIARGLIEQGRLVAPFPHRAVMPEAYYLLLSPQAEETPGALAFADWLRHEMAADTLH</sequence>
<keyword evidence="4" id="KW-0804">Transcription</keyword>
<gene>
    <name evidence="6" type="primary">gcvA_5</name>
    <name evidence="6" type="ORF">RUM8411_01842</name>
</gene>
<comment type="similarity">
    <text evidence="1">Belongs to the LysR transcriptional regulatory family.</text>
</comment>
<dbReference type="Gene3D" id="1.10.10.10">
    <property type="entry name" value="Winged helix-like DNA-binding domain superfamily/Winged helix DNA-binding domain"/>
    <property type="match status" value="1"/>
</dbReference>
<dbReference type="GO" id="GO:0003700">
    <property type="term" value="F:DNA-binding transcription factor activity"/>
    <property type="evidence" value="ECO:0007669"/>
    <property type="project" value="InterPro"/>
</dbReference>
<dbReference type="Pfam" id="PF00126">
    <property type="entry name" value="HTH_1"/>
    <property type="match status" value="1"/>
</dbReference>
<evidence type="ECO:0000256" key="3">
    <source>
        <dbReference type="ARBA" id="ARBA00023125"/>
    </source>
</evidence>
<protein>
    <submittedName>
        <fullName evidence="6">Glycine cleavage system transcriptional activator</fullName>
    </submittedName>
</protein>
<keyword evidence="7" id="KW-1185">Reference proteome</keyword>
<reference evidence="7" key="1">
    <citation type="submission" date="2017-03" db="EMBL/GenBank/DDBJ databases">
        <authorList>
            <person name="Rodrigo-Torres L."/>
            <person name="Arahal R.D."/>
            <person name="Lucena T."/>
        </authorList>
    </citation>
    <scope>NUCLEOTIDE SEQUENCE [LARGE SCALE GENOMIC DNA]</scope>
    <source>
        <strain evidence="7">CECT 8411</strain>
    </source>
</reference>
<dbReference type="Pfam" id="PF03466">
    <property type="entry name" value="LysR_substrate"/>
    <property type="match status" value="1"/>
</dbReference>
<dbReference type="PROSITE" id="PS50931">
    <property type="entry name" value="HTH_LYSR"/>
    <property type="match status" value="1"/>
</dbReference>
<dbReference type="InterPro" id="IPR036388">
    <property type="entry name" value="WH-like_DNA-bd_sf"/>
</dbReference>